<dbReference type="AlphaFoldDB" id="A0A2A2K5A8"/>
<dbReference type="EMBL" id="LIAE01009579">
    <property type="protein sequence ID" value="PAV69186.1"/>
    <property type="molecule type" value="Genomic_DNA"/>
</dbReference>
<keyword evidence="2" id="KW-1185">Reference proteome</keyword>
<protein>
    <submittedName>
        <fullName evidence="1">Uncharacterized protein</fullName>
    </submittedName>
</protein>
<reference evidence="1 2" key="1">
    <citation type="journal article" date="2017" name="Curr. Biol.">
        <title>Genome architecture and evolution of a unichromosomal asexual nematode.</title>
        <authorList>
            <person name="Fradin H."/>
            <person name="Zegar C."/>
            <person name="Gutwein M."/>
            <person name="Lucas J."/>
            <person name="Kovtun M."/>
            <person name="Corcoran D."/>
            <person name="Baugh L.R."/>
            <person name="Kiontke K."/>
            <person name="Gunsalus K."/>
            <person name="Fitch D.H."/>
            <person name="Piano F."/>
        </authorList>
    </citation>
    <scope>NUCLEOTIDE SEQUENCE [LARGE SCALE GENOMIC DNA]</scope>
    <source>
        <strain evidence="1">PF1309</strain>
    </source>
</reference>
<proteinExistence type="predicted"/>
<dbReference type="Proteomes" id="UP000218231">
    <property type="component" value="Unassembled WGS sequence"/>
</dbReference>
<sequence length="149" mass="15852">MNVRVMIAAAKPDTFTPRLGKAKIVALSSATSNEVAIAIAPTCKVTPTALKKAGSVLSMKAVSKLRERASARGHEDNDEQPLLACFERTTAVAPGAAPGPGQSALKRHYWLPPLQASPNKNADAKCVGVFRTRSRIRTPAVPHRCISSR</sequence>
<evidence type="ECO:0000313" key="1">
    <source>
        <dbReference type="EMBL" id="PAV69186.1"/>
    </source>
</evidence>
<organism evidence="1 2">
    <name type="scientific">Diploscapter pachys</name>
    <dbReference type="NCBI Taxonomy" id="2018661"/>
    <lineage>
        <taxon>Eukaryota</taxon>
        <taxon>Metazoa</taxon>
        <taxon>Ecdysozoa</taxon>
        <taxon>Nematoda</taxon>
        <taxon>Chromadorea</taxon>
        <taxon>Rhabditida</taxon>
        <taxon>Rhabditina</taxon>
        <taxon>Rhabditomorpha</taxon>
        <taxon>Rhabditoidea</taxon>
        <taxon>Rhabditidae</taxon>
        <taxon>Diploscapter</taxon>
    </lineage>
</organism>
<gene>
    <name evidence="1" type="ORF">WR25_26786</name>
</gene>
<comment type="caution">
    <text evidence="1">The sequence shown here is derived from an EMBL/GenBank/DDBJ whole genome shotgun (WGS) entry which is preliminary data.</text>
</comment>
<name>A0A2A2K5A8_9BILA</name>
<evidence type="ECO:0000313" key="2">
    <source>
        <dbReference type="Proteomes" id="UP000218231"/>
    </source>
</evidence>
<accession>A0A2A2K5A8</accession>